<dbReference type="Proteomes" id="UP000297777">
    <property type="component" value="Unassembled WGS sequence"/>
</dbReference>
<keyword evidence="4" id="KW-1185">Reference proteome</keyword>
<evidence type="ECO:0000256" key="2">
    <source>
        <dbReference type="SAM" id="MobiDB-lite"/>
    </source>
</evidence>
<evidence type="ECO:0000313" key="4">
    <source>
        <dbReference type="Proteomes" id="UP000297777"/>
    </source>
</evidence>
<feature type="coiled-coil region" evidence="1">
    <location>
        <begin position="191"/>
        <end position="225"/>
    </location>
</feature>
<feature type="region of interest" description="Disordered" evidence="2">
    <location>
        <begin position="13"/>
        <end position="34"/>
    </location>
</feature>
<proteinExistence type="predicted"/>
<evidence type="ECO:0000313" key="3">
    <source>
        <dbReference type="EMBL" id="TGO07426.1"/>
    </source>
</evidence>
<organism evidence="3 4">
    <name type="scientific">Botrytis tulipae</name>
    <dbReference type="NCBI Taxonomy" id="87230"/>
    <lineage>
        <taxon>Eukaryota</taxon>
        <taxon>Fungi</taxon>
        <taxon>Dikarya</taxon>
        <taxon>Ascomycota</taxon>
        <taxon>Pezizomycotina</taxon>
        <taxon>Leotiomycetes</taxon>
        <taxon>Helotiales</taxon>
        <taxon>Sclerotiniaceae</taxon>
        <taxon>Botrytis</taxon>
    </lineage>
</organism>
<protein>
    <submittedName>
        <fullName evidence="3">Uncharacterized protein</fullName>
    </submittedName>
</protein>
<comment type="caution">
    <text evidence="3">The sequence shown here is derived from an EMBL/GenBank/DDBJ whole genome shotgun (WGS) entry which is preliminary data.</text>
</comment>
<dbReference type="EMBL" id="PQXH01000277">
    <property type="protein sequence ID" value="TGO07426.1"/>
    <property type="molecule type" value="Genomic_DNA"/>
</dbReference>
<sequence>MLPFQYNVGREIRKDTSAKTSGSGLNASNGQARENFGSESAATMAITWQKTDTLFAGLEQKLNPSNCDIAAKFLRVQTAAGNFVTIRQEVKALKNSVARQLGEQEQELETQRNQHAEELNELRRKLSEKKEENAQLKTEVTALSETNSTLKDDNIRLLHDLDYETEKCVMHQRSKHNLMHQLELAVDAKDYFEAKEENMRLQAQIEGIEGEKANLQSKFNELVQDLTLKNPLMLVGAAVRLRFLEQAKEFVINKRDRPELNRELRSEGNLAAHYGNIIADESLFKHEYIPVDCLEITRRVFRELYSCYPDRLRYFDSIEIRLSNILAANRAHRRTESSASQRKDLMEMYQQLQILQDSDEPSTVEISNHVTAIELITDDIIDLDLRTRRG</sequence>
<keyword evidence="1" id="KW-0175">Coiled coil</keyword>
<accession>A0A4Z1E5X5</accession>
<name>A0A4Z1E5X5_9HELO</name>
<feature type="compositionally biased region" description="Polar residues" evidence="2">
    <location>
        <begin position="18"/>
        <end position="34"/>
    </location>
</feature>
<evidence type="ECO:0000256" key="1">
    <source>
        <dbReference type="SAM" id="Coils"/>
    </source>
</evidence>
<gene>
    <name evidence="3" type="ORF">BTUL_0278g00090</name>
</gene>
<dbReference type="OrthoDB" id="3538495at2759"/>
<reference evidence="3 4" key="1">
    <citation type="submission" date="2017-12" db="EMBL/GenBank/DDBJ databases">
        <title>Comparative genomics of Botrytis spp.</title>
        <authorList>
            <person name="Valero-Jimenez C.A."/>
            <person name="Tapia P."/>
            <person name="Veloso J."/>
            <person name="Silva-Moreno E."/>
            <person name="Staats M."/>
            <person name="Valdes J.H."/>
            <person name="Van Kan J.A.L."/>
        </authorList>
    </citation>
    <scope>NUCLEOTIDE SEQUENCE [LARGE SCALE GENOMIC DNA]</scope>
    <source>
        <strain evidence="3 4">Bt9001</strain>
    </source>
</reference>
<dbReference type="AlphaFoldDB" id="A0A4Z1E5X5"/>
<feature type="coiled-coil region" evidence="1">
    <location>
        <begin position="94"/>
        <end position="153"/>
    </location>
</feature>